<sequence length="212" mass="23909">MRRWMPGSVYRTSHTSFAKDDAHFWQFPIRWWYSGVSSMHSSADMYMDAMLFEDNPTKWMLPNSSISSVSNAAMLSSFRCPSPTRIFNLQMVSSSKSTTRMDHVEMEACGRRLGLMPSLRSLACGGYWREILVAMQTILARRGTSTLSSCSSSRMTLAKWWRAFSRASVRARRLRGSMAEDGWSEEDGSWVAAGGVRREGGVGGRLKEANTF</sequence>
<name>A0AAV9H027_9PEZI</name>
<evidence type="ECO:0000313" key="1">
    <source>
        <dbReference type="EMBL" id="KAK4452226.1"/>
    </source>
</evidence>
<dbReference type="Proteomes" id="UP001321760">
    <property type="component" value="Unassembled WGS sequence"/>
</dbReference>
<gene>
    <name evidence="1" type="ORF">QBC34DRAFT_399476</name>
</gene>
<evidence type="ECO:0000313" key="2">
    <source>
        <dbReference type="Proteomes" id="UP001321760"/>
    </source>
</evidence>
<accession>A0AAV9H027</accession>
<organism evidence="1 2">
    <name type="scientific">Podospora aff. communis PSN243</name>
    <dbReference type="NCBI Taxonomy" id="3040156"/>
    <lineage>
        <taxon>Eukaryota</taxon>
        <taxon>Fungi</taxon>
        <taxon>Dikarya</taxon>
        <taxon>Ascomycota</taxon>
        <taxon>Pezizomycotina</taxon>
        <taxon>Sordariomycetes</taxon>
        <taxon>Sordariomycetidae</taxon>
        <taxon>Sordariales</taxon>
        <taxon>Podosporaceae</taxon>
        <taxon>Podospora</taxon>
    </lineage>
</organism>
<dbReference type="AlphaFoldDB" id="A0AAV9H027"/>
<dbReference type="EMBL" id="MU865925">
    <property type="protein sequence ID" value="KAK4452226.1"/>
    <property type="molecule type" value="Genomic_DNA"/>
</dbReference>
<keyword evidence="2" id="KW-1185">Reference proteome</keyword>
<comment type="caution">
    <text evidence="1">The sequence shown here is derived from an EMBL/GenBank/DDBJ whole genome shotgun (WGS) entry which is preliminary data.</text>
</comment>
<protein>
    <submittedName>
        <fullName evidence="1">Uncharacterized protein</fullName>
    </submittedName>
</protein>
<proteinExistence type="predicted"/>
<reference evidence="1" key="1">
    <citation type="journal article" date="2023" name="Mol. Phylogenet. Evol.">
        <title>Genome-scale phylogeny and comparative genomics of the fungal order Sordariales.</title>
        <authorList>
            <person name="Hensen N."/>
            <person name="Bonometti L."/>
            <person name="Westerberg I."/>
            <person name="Brannstrom I.O."/>
            <person name="Guillou S."/>
            <person name="Cros-Aarteil S."/>
            <person name="Calhoun S."/>
            <person name="Haridas S."/>
            <person name="Kuo A."/>
            <person name="Mondo S."/>
            <person name="Pangilinan J."/>
            <person name="Riley R."/>
            <person name="LaButti K."/>
            <person name="Andreopoulos B."/>
            <person name="Lipzen A."/>
            <person name="Chen C."/>
            <person name="Yan M."/>
            <person name="Daum C."/>
            <person name="Ng V."/>
            <person name="Clum A."/>
            <person name="Steindorff A."/>
            <person name="Ohm R.A."/>
            <person name="Martin F."/>
            <person name="Silar P."/>
            <person name="Natvig D.O."/>
            <person name="Lalanne C."/>
            <person name="Gautier V."/>
            <person name="Ament-Velasquez S.L."/>
            <person name="Kruys A."/>
            <person name="Hutchinson M.I."/>
            <person name="Powell A.J."/>
            <person name="Barry K."/>
            <person name="Miller A.N."/>
            <person name="Grigoriev I.V."/>
            <person name="Debuchy R."/>
            <person name="Gladieux P."/>
            <person name="Hiltunen Thoren M."/>
            <person name="Johannesson H."/>
        </authorList>
    </citation>
    <scope>NUCLEOTIDE SEQUENCE</scope>
    <source>
        <strain evidence="1">PSN243</strain>
    </source>
</reference>
<reference evidence="1" key="2">
    <citation type="submission" date="2023-05" db="EMBL/GenBank/DDBJ databases">
        <authorList>
            <consortium name="Lawrence Berkeley National Laboratory"/>
            <person name="Steindorff A."/>
            <person name="Hensen N."/>
            <person name="Bonometti L."/>
            <person name="Westerberg I."/>
            <person name="Brannstrom I.O."/>
            <person name="Guillou S."/>
            <person name="Cros-Aarteil S."/>
            <person name="Calhoun S."/>
            <person name="Haridas S."/>
            <person name="Kuo A."/>
            <person name="Mondo S."/>
            <person name="Pangilinan J."/>
            <person name="Riley R."/>
            <person name="Labutti K."/>
            <person name="Andreopoulos B."/>
            <person name="Lipzen A."/>
            <person name="Chen C."/>
            <person name="Yanf M."/>
            <person name="Daum C."/>
            <person name="Ng V."/>
            <person name="Clum A."/>
            <person name="Ohm R."/>
            <person name="Martin F."/>
            <person name="Silar P."/>
            <person name="Natvig D."/>
            <person name="Lalanne C."/>
            <person name="Gautier V."/>
            <person name="Ament-Velasquez S.L."/>
            <person name="Kruys A."/>
            <person name="Hutchinson M.I."/>
            <person name="Powell A.J."/>
            <person name="Barry K."/>
            <person name="Miller A.N."/>
            <person name="Grigoriev I.V."/>
            <person name="Debuchy R."/>
            <person name="Gladieux P."/>
            <person name="Thoren M.H."/>
            <person name="Johannesson H."/>
        </authorList>
    </citation>
    <scope>NUCLEOTIDE SEQUENCE</scope>
    <source>
        <strain evidence="1">PSN243</strain>
    </source>
</reference>